<dbReference type="PRINTS" id="PR00705">
    <property type="entry name" value="PAPAIN"/>
</dbReference>
<evidence type="ECO:0000256" key="1">
    <source>
        <dbReference type="ARBA" id="ARBA00008455"/>
    </source>
</evidence>
<dbReference type="SMART" id="SM00645">
    <property type="entry name" value="Pept_C1"/>
    <property type="match status" value="1"/>
</dbReference>
<dbReference type="CDD" id="cd02248">
    <property type="entry name" value="Peptidase_C1A"/>
    <property type="match status" value="1"/>
</dbReference>
<keyword evidence="5" id="KW-0788">Thiol protease</keyword>
<feature type="signal peptide" evidence="7">
    <location>
        <begin position="1"/>
        <end position="27"/>
    </location>
</feature>
<sequence>MASTNHFQCIFLAFLFVLGVLSSQASSRLLNEQTMLEMHEQWMARHGRIYKDVEEKNTRFQVFKDNVQHINAFNEGVDRAYKLHVNQFADLTDEEFRASRTGYKKQPTKVTSISKPTSFRYANVTDVPPTIDWREKGAVTPVKNQGQCGCCWAFSAVAAMEGINQLKNGNLISLSEQELVDCNVDNNGCGGGSMDTAFQFIKQNNGLTTEDNYPYVGQDGTCDSTQVTTSAAMITGYEDVASNNEQALLQAVANQPISVAIEGSGSDFKFYSSGVFTGNCGTNLDHAVTIIGYGATSDGTKYWLVKNSWGSGWGENGYMKIKRDVAANEGLCGIAMQASYPIMFEDDKDSVMCHHPNENDVDSFVLLEHEGSWM</sequence>
<keyword evidence="4" id="KW-0378">Hydrolase</keyword>
<evidence type="ECO:0000256" key="7">
    <source>
        <dbReference type="SAM" id="SignalP"/>
    </source>
</evidence>
<dbReference type="PANTHER" id="PTHR12411">
    <property type="entry name" value="CYSTEINE PROTEASE FAMILY C1-RELATED"/>
    <property type="match status" value="1"/>
</dbReference>
<dbReference type="Pfam" id="PF00112">
    <property type="entry name" value="Peptidase_C1"/>
    <property type="match status" value="1"/>
</dbReference>
<comment type="similarity">
    <text evidence="1">Belongs to the peptidase C1 family.</text>
</comment>
<protein>
    <recommendedName>
        <fullName evidence="12">Cysteine protease</fullName>
    </recommendedName>
</protein>
<evidence type="ECO:0000256" key="2">
    <source>
        <dbReference type="ARBA" id="ARBA00022670"/>
    </source>
</evidence>
<dbReference type="InterPro" id="IPR013128">
    <property type="entry name" value="Peptidase_C1A"/>
</dbReference>
<accession>A0A7J7GX71</accession>
<dbReference type="PROSITE" id="PS00639">
    <property type="entry name" value="THIOL_PROTEASE_HIS"/>
    <property type="match status" value="1"/>
</dbReference>
<organism evidence="10 11">
    <name type="scientific">Camellia sinensis</name>
    <name type="common">Tea plant</name>
    <name type="synonym">Thea sinensis</name>
    <dbReference type="NCBI Taxonomy" id="4442"/>
    <lineage>
        <taxon>Eukaryota</taxon>
        <taxon>Viridiplantae</taxon>
        <taxon>Streptophyta</taxon>
        <taxon>Embryophyta</taxon>
        <taxon>Tracheophyta</taxon>
        <taxon>Spermatophyta</taxon>
        <taxon>Magnoliopsida</taxon>
        <taxon>eudicotyledons</taxon>
        <taxon>Gunneridae</taxon>
        <taxon>Pentapetalae</taxon>
        <taxon>asterids</taxon>
        <taxon>Ericales</taxon>
        <taxon>Theaceae</taxon>
        <taxon>Camellia</taxon>
    </lineage>
</organism>
<keyword evidence="2" id="KW-0645">Protease</keyword>
<dbReference type="Pfam" id="PF08246">
    <property type="entry name" value="Inhibitor_I29"/>
    <property type="match status" value="1"/>
</dbReference>
<dbReference type="InterPro" id="IPR025661">
    <property type="entry name" value="Pept_asp_AS"/>
</dbReference>
<keyword evidence="6" id="KW-1015">Disulfide bond</keyword>
<dbReference type="InterPro" id="IPR038765">
    <property type="entry name" value="Papain-like_cys_pep_sf"/>
</dbReference>
<feature type="domain" description="Peptidase C1A papain C-terminal" evidence="8">
    <location>
        <begin position="127"/>
        <end position="342"/>
    </location>
</feature>
<feature type="chain" id="PRO_5029896136" description="Cysteine protease" evidence="7">
    <location>
        <begin position="28"/>
        <end position="374"/>
    </location>
</feature>
<evidence type="ECO:0000259" key="8">
    <source>
        <dbReference type="SMART" id="SM00645"/>
    </source>
</evidence>
<dbReference type="InterPro" id="IPR039417">
    <property type="entry name" value="Peptidase_C1A_papain-like"/>
</dbReference>
<evidence type="ECO:0008006" key="12">
    <source>
        <dbReference type="Google" id="ProtNLM"/>
    </source>
</evidence>
<reference evidence="10 11" key="2">
    <citation type="submission" date="2020-07" db="EMBL/GenBank/DDBJ databases">
        <title>Genome assembly of wild tea tree DASZ reveals pedigree and selection history of tea varieties.</title>
        <authorList>
            <person name="Zhang W."/>
        </authorList>
    </citation>
    <scope>NUCLEOTIDE SEQUENCE [LARGE SCALE GENOMIC DNA]</scope>
    <source>
        <strain evidence="11">cv. G240</strain>
        <tissue evidence="10">Leaf</tissue>
    </source>
</reference>
<dbReference type="FunFam" id="3.90.70.10:FF:000023">
    <property type="entry name" value="Senescence-specific cysteine protease SAG39"/>
    <property type="match status" value="1"/>
</dbReference>
<dbReference type="GO" id="GO:0008234">
    <property type="term" value="F:cysteine-type peptidase activity"/>
    <property type="evidence" value="ECO:0007669"/>
    <property type="project" value="UniProtKB-KW"/>
</dbReference>
<dbReference type="Proteomes" id="UP000593564">
    <property type="component" value="Unassembled WGS sequence"/>
</dbReference>
<dbReference type="InterPro" id="IPR013201">
    <property type="entry name" value="Prot_inhib_I29"/>
</dbReference>
<proteinExistence type="inferred from homology"/>
<evidence type="ECO:0000259" key="9">
    <source>
        <dbReference type="SMART" id="SM00848"/>
    </source>
</evidence>
<dbReference type="InterPro" id="IPR000169">
    <property type="entry name" value="Pept_cys_AS"/>
</dbReference>
<name>A0A7J7GX71_CAMSI</name>
<dbReference type="InterPro" id="IPR000668">
    <property type="entry name" value="Peptidase_C1A_C"/>
</dbReference>
<evidence type="ECO:0000256" key="4">
    <source>
        <dbReference type="ARBA" id="ARBA00022801"/>
    </source>
</evidence>
<dbReference type="SUPFAM" id="SSF54001">
    <property type="entry name" value="Cysteine proteinases"/>
    <property type="match status" value="1"/>
</dbReference>
<dbReference type="SMART" id="SM00848">
    <property type="entry name" value="Inhibitor_I29"/>
    <property type="match status" value="1"/>
</dbReference>
<dbReference type="GO" id="GO:0006508">
    <property type="term" value="P:proteolysis"/>
    <property type="evidence" value="ECO:0007669"/>
    <property type="project" value="UniProtKB-KW"/>
</dbReference>
<evidence type="ECO:0000256" key="5">
    <source>
        <dbReference type="ARBA" id="ARBA00022807"/>
    </source>
</evidence>
<feature type="domain" description="Cathepsin propeptide inhibitor" evidence="9">
    <location>
        <begin position="39"/>
        <end position="96"/>
    </location>
</feature>
<dbReference type="Gene3D" id="3.90.70.10">
    <property type="entry name" value="Cysteine proteinases"/>
    <property type="match status" value="1"/>
</dbReference>
<gene>
    <name evidence="10" type="ORF">HYC85_018085</name>
</gene>
<dbReference type="InterPro" id="IPR025660">
    <property type="entry name" value="Pept_his_AS"/>
</dbReference>
<keyword evidence="11" id="KW-1185">Reference proteome</keyword>
<evidence type="ECO:0000313" key="10">
    <source>
        <dbReference type="EMBL" id="KAF5944008.1"/>
    </source>
</evidence>
<evidence type="ECO:0000313" key="11">
    <source>
        <dbReference type="Proteomes" id="UP000593564"/>
    </source>
</evidence>
<dbReference type="EMBL" id="JACBKZ010000008">
    <property type="protein sequence ID" value="KAF5944008.1"/>
    <property type="molecule type" value="Genomic_DNA"/>
</dbReference>
<reference evidence="11" key="1">
    <citation type="journal article" date="2020" name="Nat. Commun.">
        <title>Genome assembly of wild tea tree DASZ reveals pedigree and selection history of tea varieties.</title>
        <authorList>
            <person name="Zhang W."/>
            <person name="Zhang Y."/>
            <person name="Qiu H."/>
            <person name="Guo Y."/>
            <person name="Wan H."/>
            <person name="Zhang X."/>
            <person name="Scossa F."/>
            <person name="Alseekh S."/>
            <person name="Zhang Q."/>
            <person name="Wang P."/>
            <person name="Xu L."/>
            <person name="Schmidt M.H."/>
            <person name="Jia X."/>
            <person name="Li D."/>
            <person name="Zhu A."/>
            <person name="Guo F."/>
            <person name="Chen W."/>
            <person name="Ni D."/>
            <person name="Usadel B."/>
            <person name="Fernie A.R."/>
            <person name="Wen W."/>
        </authorList>
    </citation>
    <scope>NUCLEOTIDE SEQUENCE [LARGE SCALE GENOMIC DNA]</scope>
    <source>
        <strain evidence="11">cv. G240</strain>
    </source>
</reference>
<dbReference type="PROSITE" id="PS00640">
    <property type="entry name" value="THIOL_PROTEASE_ASN"/>
    <property type="match status" value="1"/>
</dbReference>
<comment type="caution">
    <text evidence="10">The sequence shown here is derived from an EMBL/GenBank/DDBJ whole genome shotgun (WGS) entry which is preliminary data.</text>
</comment>
<keyword evidence="3 7" id="KW-0732">Signal</keyword>
<dbReference type="AlphaFoldDB" id="A0A7J7GX71"/>
<dbReference type="PROSITE" id="PS00139">
    <property type="entry name" value="THIOL_PROTEASE_CYS"/>
    <property type="match status" value="1"/>
</dbReference>
<evidence type="ECO:0000256" key="6">
    <source>
        <dbReference type="ARBA" id="ARBA00023157"/>
    </source>
</evidence>
<evidence type="ECO:0000256" key="3">
    <source>
        <dbReference type="ARBA" id="ARBA00022729"/>
    </source>
</evidence>